<dbReference type="SUPFAM" id="SSF48726">
    <property type="entry name" value="Immunoglobulin"/>
    <property type="match status" value="1"/>
</dbReference>
<accession>A0A8C2CHG8</accession>
<keyword evidence="8" id="KW-1133">Transmembrane helix</keyword>
<evidence type="ECO:0000256" key="7">
    <source>
        <dbReference type="ARBA" id="ARBA00023180"/>
    </source>
</evidence>
<evidence type="ECO:0000256" key="4">
    <source>
        <dbReference type="ARBA" id="ARBA00022859"/>
    </source>
</evidence>
<keyword evidence="8" id="KW-0812">Transmembrane</keyword>
<dbReference type="InterPro" id="IPR007110">
    <property type="entry name" value="Ig-like_dom"/>
</dbReference>
<dbReference type="GO" id="GO:0005886">
    <property type="term" value="C:plasma membrane"/>
    <property type="evidence" value="ECO:0007669"/>
    <property type="project" value="UniProtKB-SubCell"/>
</dbReference>
<dbReference type="PROSITE" id="PS50835">
    <property type="entry name" value="IG_LIKE"/>
    <property type="match status" value="1"/>
</dbReference>
<name>A0A8C2CHG8_CYPCA</name>
<feature type="chain" id="PRO_5034877010" description="Ig-like domain-containing protein" evidence="9">
    <location>
        <begin position="23"/>
        <end position="271"/>
    </location>
</feature>
<keyword evidence="7" id="KW-0325">Glycoprotein</keyword>
<feature type="domain" description="Ig-like" evidence="10">
    <location>
        <begin position="18"/>
        <end position="138"/>
    </location>
</feature>
<keyword evidence="6" id="KW-1015">Disulfide bond</keyword>
<organism evidence="11 12">
    <name type="scientific">Cyprinus carpio</name>
    <name type="common">Common carp</name>
    <dbReference type="NCBI Taxonomy" id="7962"/>
    <lineage>
        <taxon>Eukaryota</taxon>
        <taxon>Metazoa</taxon>
        <taxon>Chordata</taxon>
        <taxon>Craniata</taxon>
        <taxon>Vertebrata</taxon>
        <taxon>Euteleostomi</taxon>
        <taxon>Actinopterygii</taxon>
        <taxon>Neopterygii</taxon>
        <taxon>Teleostei</taxon>
        <taxon>Ostariophysi</taxon>
        <taxon>Cypriniformes</taxon>
        <taxon>Cyprinidae</taxon>
        <taxon>Cyprininae</taxon>
        <taxon>Cyprinus</taxon>
    </lineage>
</organism>
<feature type="signal peptide" evidence="9">
    <location>
        <begin position="1"/>
        <end position="22"/>
    </location>
</feature>
<protein>
    <recommendedName>
        <fullName evidence="10">Ig-like domain-containing protein</fullName>
    </recommendedName>
</protein>
<evidence type="ECO:0000256" key="8">
    <source>
        <dbReference type="SAM" id="Phobius"/>
    </source>
</evidence>
<dbReference type="Gene3D" id="2.60.40.10">
    <property type="entry name" value="Immunoglobulins"/>
    <property type="match status" value="1"/>
</dbReference>
<dbReference type="GO" id="GO:0009617">
    <property type="term" value="P:response to bacterium"/>
    <property type="evidence" value="ECO:0007669"/>
    <property type="project" value="TreeGrafter"/>
</dbReference>
<dbReference type="Pfam" id="PF07686">
    <property type="entry name" value="V-set"/>
    <property type="match status" value="1"/>
</dbReference>
<dbReference type="Proteomes" id="UP000694701">
    <property type="component" value="Unplaced"/>
</dbReference>
<keyword evidence="4" id="KW-0391">Immunity</keyword>
<dbReference type="InterPro" id="IPR036179">
    <property type="entry name" value="Ig-like_dom_sf"/>
</dbReference>
<evidence type="ECO:0000256" key="5">
    <source>
        <dbReference type="ARBA" id="ARBA00023136"/>
    </source>
</evidence>
<dbReference type="GO" id="GO:0002376">
    <property type="term" value="P:immune system process"/>
    <property type="evidence" value="ECO:0007669"/>
    <property type="project" value="UniProtKB-KW"/>
</dbReference>
<evidence type="ECO:0000256" key="1">
    <source>
        <dbReference type="ARBA" id="ARBA00004236"/>
    </source>
</evidence>
<dbReference type="InterPro" id="IPR013106">
    <property type="entry name" value="Ig_V-set"/>
</dbReference>
<dbReference type="InterPro" id="IPR013783">
    <property type="entry name" value="Ig-like_fold"/>
</dbReference>
<dbReference type="InterPro" id="IPR003599">
    <property type="entry name" value="Ig_sub"/>
</dbReference>
<comment type="subcellular location">
    <subcellularLocation>
        <location evidence="1">Cell membrane</location>
    </subcellularLocation>
</comment>
<evidence type="ECO:0000313" key="12">
    <source>
        <dbReference type="Proteomes" id="UP000694701"/>
    </source>
</evidence>
<feature type="transmembrane region" description="Helical" evidence="8">
    <location>
        <begin position="240"/>
        <end position="263"/>
    </location>
</feature>
<reference evidence="11" key="1">
    <citation type="submission" date="2025-08" db="UniProtKB">
        <authorList>
            <consortium name="Ensembl"/>
        </authorList>
    </citation>
    <scope>IDENTIFICATION</scope>
</reference>
<evidence type="ECO:0000259" key="10">
    <source>
        <dbReference type="PROSITE" id="PS50835"/>
    </source>
</evidence>
<dbReference type="InterPro" id="IPR052051">
    <property type="entry name" value="TCR_complex_component"/>
</dbReference>
<feature type="transmembrane region" description="Helical" evidence="8">
    <location>
        <begin position="166"/>
        <end position="191"/>
    </location>
</feature>
<dbReference type="PANTHER" id="PTHR19433">
    <property type="entry name" value="T-CELL RECEPTOR ALPHA CHAIN V REGION-RELATED"/>
    <property type="match status" value="1"/>
</dbReference>
<evidence type="ECO:0000256" key="6">
    <source>
        <dbReference type="ARBA" id="ARBA00023157"/>
    </source>
</evidence>
<proteinExistence type="predicted"/>
<keyword evidence="5 8" id="KW-0472">Membrane</keyword>
<dbReference type="SMART" id="SM00409">
    <property type="entry name" value="IG"/>
    <property type="match status" value="1"/>
</dbReference>
<evidence type="ECO:0000256" key="9">
    <source>
        <dbReference type="SAM" id="SignalP"/>
    </source>
</evidence>
<evidence type="ECO:0000256" key="3">
    <source>
        <dbReference type="ARBA" id="ARBA00022729"/>
    </source>
</evidence>
<dbReference type="PANTHER" id="PTHR19433:SF111">
    <property type="entry name" value="T CELL RECEPTOR ALPHA VARIABLE 4"/>
    <property type="match status" value="1"/>
</dbReference>
<evidence type="ECO:0000313" key="11">
    <source>
        <dbReference type="Ensembl" id="ENSCCRP00020011307.1"/>
    </source>
</evidence>
<dbReference type="AlphaFoldDB" id="A0A8C2CHG8"/>
<dbReference type="Ensembl" id="ENSCCRT00020012529.1">
    <property type="protein sequence ID" value="ENSCCRP00020011307.1"/>
    <property type="gene ID" value="ENSCCRG00020005720.1"/>
</dbReference>
<evidence type="ECO:0000256" key="2">
    <source>
        <dbReference type="ARBA" id="ARBA00022475"/>
    </source>
</evidence>
<keyword evidence="3 9" id="KW-0732">Signal</keyword>
<sequence length="271" mass="31186">MVHIIISVLLICGTGLLTAVKASQIDNISAQPGENVTIWCQHNSDVGKNIHWFKQTKSSVPIAIVYMMISYQLKELYTNYLNGFQQDHLLMSLDTENTYLRILNVDVSDSGLYFCGWNSLIMTFGDGTQLDIEERSVTPQQNETENTKIKDLNKSQISTRNCSENIFYNMTFIFGGIIVILIIILLTTLIIKIQNRSTQGKDADGHETQHHEVNLLLKKECSFSECGKSKFESITKKKMFFFFFFFYLNKAIFFPKLCIIFWVKFLHLISQ</sequence>
<keyword evidence="2" id="KW-1003">Cell membrane</keyword>
<dbReference type="CDD" id="cd00099">
    <property type="entry name" value="IgV"/>
    <property type="match status" value="1"/>
</dbReference>